<sequence length="2364" mass="256079">MDGTAGPTMTTQTWPAGTFLSNFPQGDRVCTYHRNYFMITGQEGTGIYDISNPTDPIQLQFDEAANNGHRWWKMGDLFYREYSVPEVEGTGYKYLDLSDMLDRKPITSSDVLFTVEEGQSHFDNLETFPHTIDGNRVYDMRTGEFMSEISQAVTLPDIVVRMGNYVFYAPQSGEITVFDFGDPTDIKFLGSFGGDIPHEQYSTGFQVWRNYLIYMSGNEGDNNLVAFDISDPTNVTHGFDISSDDITLGRYMSFQDEYGFTGRFDRGVKYNFEKMEVAQEFFPPSNDESLQFLDNEWLPIGHILVASGDGKTSIFSHQDELDTRPPTVGHHFPVSGATNQPIGTTIGFVINEILDDLSITDQTVQVRPLGGDPIVGDVTSTSYQVINYAPREPLLPNTTYEVKFVEGGIKDATGNGMEEYIFYFTTGGDDTNQSPEVAGIDINVPSPVLINTAVEFTANATDPEGNTLSYRWDFGDGSPKTDWIANTTSYTFDQPGNFLVQVQVSDNNGGFVVASQSIVVVTAIPDDLPTQSSPITVDTTNRIVWSVNPDNNTVTLLNADTFTVIDEVAVGDNPSSVAIDTDGKAWITCRDSDELYVLNTDGSVDTTIPLSRGARPYGVVFTPNGSRGFISAYGSGELLEVSSTTQNVQRSIQIGATPRALAITGDGNTLLVTRFISPDEAGQVWEIDLTDFTIAGTIELPLDDFTLDNGNEGRGLPNYVAGITIHPDNKSAWSVAKKDNIVRGLARDGQPLTFDNSVRTAISPINLTNGTEELGKRLDIDNHGQPSSALYTPTGNYLIVTMQGNNRIVVIDPATGLELLKKDVGRAPQGVAIDTQTNHVFVKNFMDRSVSVFDANDMITSGTSTLDNLNTVTTVSSEILSPTVLNGKQIFYNAADIKMGSDGYVSCATCHSDGTQDGRTWDFTDRDEGLRNTISLIGRAGTAHGRVHWSANFDEIQDFENDIRSHFQGGGFMSDANFNEGTTALTLGDSKAGKSIELDALTAYIESLNSFDPSPYRNNDGSLTAPAIAGKAVYERLECASCHGGVNFTDSNIGRLHDVGTMDVTSGNRLGKQLLGIDVPTLRDVWATAPYLHNGAAASIKDVLTTYNANDAHGTTSTLSALELEQLEAYIKQIDGSEPAAAQTMVLEMSSPVNGAMIERADPTTLAVDTNIDGVTKIAYYVDNELVEEVSTPPFETTWSPIIWKTYTIVAKVFYNNGNTASVTPEIEVSYKNEIKVMFVVDDDEALTSEDQLIKSRLEQELGFMITLFADEDAERPEDANPYDLVLISSSVDPGVLGNDLESAVVPIMTWDPFMYEKLRLTTGSITTDFGFTSEAYASATITNPEHPMAAGLDMNAVLYGITQPLPFGTPSEDAIVIATAGDDPILYGYEPSGTMPSRRVAFPLRDRFAHLLTDDGWKLFDAAVLWTLHGGDADTPVNPLADIFFTLPVDGALVNTPLKVNFETEGWSLPSSQYKLRFRIDGQDRGFISSEGEFIDGSPLSEGAHELTLEMERSNNSLTELEDTITIIVTNDPLPENPTAIINSPIDGGLVGPDFEVDFTTYLWDISLGGNHVRYFIDGLEIGAVYNTAPISIEGLEDGEHTIELVLADASGTLTDYSSAITVTVDPAFDNLPDTDFSLEYRNNSQDVNAAELKPVFQIVSEADEAVLYSDFTIRYWYTSEHDVDMSFSTDYSAVSGVTGTFGTDGEEQYAELGFSASSGSLMANSKSGEIQTRMNHLSFQSQDQSNDFSFDSTKTSLKPHVLVTLYYQGELVWGLEPSGNPIDGNTRPTAVLNTNISGGNVPLSINYDASLSTDADGDTLMYFWDFGNGDTATGVSAFYEYATIGLYTVTLTVDDGNGGIDSETTTIEVFELPIDFNASFVTNQVSGSTPLTVDFDSSSSVFPDASAISYIWDFGDGTTSSLANPSHTYTEIGSYAVILTISDGILSDISEVVTITVIDDITLPPPTALINTSASSGIVPLAVQFDASGSFDINDTPLSFTWNFGDGTSASGVSVNHIFEVIGVYEVVLTASNGESIGTDTVSITVENTPEVSVTAIMSADITSGIAPVTINFDASDSSSSDNSILTYSWDFGDSTIANGSAVSHLYADAGEYTVTLTVSHVDGVTDTVTQLISITDDSVPVTNCGFGTPMDTPLSTIANASYDHIHVLGTGGPDFSNVTNCTINWDLQNNGLWQFSMNTNNGIPGWWNDIKSTITDQSFNSSQPEVTFAGTGFVNMDGSYYVANDGANFALVATDGSFTVYFSNDATPPSCLDNIKAPVSEKVSDIFMFPIPVIDKLTIESNRDLNGAILRLIDVSGKVLSAQINNSESNKIEFNMAAYPSGIYFIEIKNENESIVKQLSK</sequence>
<dbReference type="SUPFAM" id="SSF50969">
    <property type="entry name" value="YVTN repeat-like/Quinoprotein amine dehydrogenase"/>
    <property type="match status" value="1"/>
</dbReference>
<feature type="domain" description="CBM3" evidence="8">
    <location>
        <begin position="1634"/>
        <end position="1780"/>
    </location>
</feature>
<feature type="domain" description="PKD" evidence="6">
    <location>
        <begin position="437"/>
        <end position="520"/>
    </location>
</feature>
<dbReference type="Proteomes" id="UP001500459">
    <property type="component" value="Unassembled WGS sequence"/>
</dbReference>
<dbReference type="Gene3D" id="2.130.10.10">
    <property type="entry name" value="YVTN repeat-like/Quinoprotein amine dehydrogenase"/>
    <property type="match status" value="2"/>
</dbReference>
<dbReference type="NCBIfam" id="TIGR04183">
    <property type="entry name" value="Por_Secre_tail"/>
    <property type="match status" value="1"/>
</dbReference>
<evidence type="ECO:0000313" key="10">
    <source>
        <dbReference type="Proteomes" id="UP001500459"/>
    </source>
</evidence>
<dbReference type="InterPro" id="IPR000601">
    <property type="entry name" value="PKD_dom"/>
</dbReference>
<keyword evidence="4 5" id="KW-0408">Iron</keyword>
<gene>
    <name evidence="9" type="ORF">GCM10022393_40900</name>
</gene>
<reference evidence="10" key="1">
    <citation type="journal article" date="2019" name="Int. J. Syst. Evol. Microbiol.">
        <title>The Global Catalogue of Microorganisms (GCM) 10K type strain sequencing project: providing services to taxonomists for standard genome sequencing and annotation.</title>
        <authorList>
            <consortium name="The Broad Institute Genomics Platform"/>
            <consortium name="The Broad Institute Genome Sequencing Center for Infectious Disease"/>
            <person name="Wu L."/>
            <person name="Ma J."/>
        </authorList>
    </citation>
    <scope>NUCLEOTIDE SEQUENCE [LARGE SCALE GENOMIC DNA]</scope>
    <source>
        <strain evidence="10">JCM 17106</strain>
    </source>
</reference>
<dbReference type="InterPro" id="IPR022409">
    <property type="entry name" value="PKD/Chitinase_dom"/>
</dbReference>
<accession>A0ABP6UTN0</accession>
<dbReference type="InterPro" id="IPR011044">
    <property type="entry name" value="Quino_amine_DH_bsu"/>
</dbReference>
<feature type="domain" description="PKD" evidence="6">
    <location>
        <begin position="2056"/>
        <end position="2142"/>
    </location>
</feature>
<dbReference type="CDD" id="cd00146">
    <property type="entry name" value="PKD"/>
    <property type="match status" value="5"/>
</dbReference>
<evidence type="ECO:0000256" key="4">
    <source>
        <dbReference type="ARBA" id="ARBA00023004"/>
    </source>
</evidence>
<evidence type="ECO:0000256" key="3">
    <source>
        <dbReference type="ARBA" id="ARBA00022729"/>
    </source>
</evidence>
<evidence type="ECO:0000256" key="1">
    <source>
        <dbReference type="ARBA" id="ARBA00022617"/>
    </source>
</evidence>
<protein>
    <recommendedName>
        <fullName evidence="11">PKD domain-containing protein</fullName>
    </recommendedName>
</protein>
<dbReference type="InterPro" id="IPR009056">
    <property type="entry name" value="Cyt_c-like_dom"/>
</dbReference>
<keyword evidence="1 5" id="KW-0349">Heme</keyword>
<evidence type="ECO:0000259" key="8">
    <source>
        <dbReference type="PROSITE" id="PS51172"/>
    </source>
</evidence>
<evidence type="ECO:0000259" key="7">
    <source>
        <dbReference type="PROSITE" id="PS51007"/>
    </source>
</evidence>
<evidence type="ECO:0000256" key="2">
    <source>
        <dbReference type="ARBA" id="ARBA00022723"/>
    </source>
</evidence>
<dbReference type="InterPro" id="IPR035986">
    <property type="entry name" value="PKD_dom_sf"/>
</dbReference>
<dbReference type="PROSITE" id="PS50093">
    <property type="entry name" value="PKD"/>
    <property type="match status" value="5"/>
</dbReference>
<feature type="domain" description="Cytochrome c" evidence="7">
    <location>
        <begin position="1025"/>
        <end position="1135"/>
    </location>
</feature>
<organism evidence="9 10">
    <name type="scientific">Aquimarina addita</name>
    <dbReference type="NCBI Taxonomy" id="870485"/>
    <lineage>
        <taxon>Bacteria</taxon>
        <taxon>Pseudomonadati</taxon>
        <taxon>Bacteroidota</taxon>
        <taxon>Flavobacteriia</taxon>
        <taxon>Flavobacteriales</taxon>
        <taxon>Flavobacteriaceae</taxon>
        <taxon>Aquimarina</taxon>
    </lineage>
</organism>
<dbReference type="EMBL" id="BAABCW010000028">
    <property type="protein sequence ID" value="GAA3522182.1"/>
    <property type="molecule type" value="Genomic_DNA"/>
</dbReference>
<evidence type="ECO:0008006" key="11">
    <source>
        <dbReference type="Google" id="ProtNLM"/>
    </source>
</evidence>
<dbReference type="Gene3D" id="1.10.760.10">
    <property type="entry name" value="Cytochrome c-like domain"/>
    <property type="match status" value="2"/>
</dbReference>
<dbReference type="InterPro" id="IPR013783">
    <property type="entry name" value="Ig-like_fold"/>
</dbReference>
<dbReference type="SMART" id="SM01067">
    <property type="entry name" value="CBM_3"/>
    <property type="match status" value="1"/>
</dbReference>
<dbReference type="PROSITE" id="PS51007">
    <property type="entry name" value="CYTC"/>
    <property type="match status" value="2"/>
</dbReference>
<feature type="domain" description="PKD" evidence="6">
    <location>
        <begin position="1878"/>
        <end position="1959"/>
    </location>
</feature>
<dbReference type="Pfam" id="PF18962">
    <property type="entry name" value="Por_Secre_tail"/>
    <property type="match status" value="1"/>
</dbReference>
<dbReference type="InterPro" id="IPR036966">
    <property type="entry name" value="CBM3_sf"/>
</dbReference>
<evidence type="ECO:0000259" key="6">
    <source>
        <dbReference type="PROSITE" id="PS50093"/>
    </source>
</evidence>
<dbReference type="InterPro" id="IPR051200">
    <property type="entry name" value="Host-pathogen_enzymatic-act"/>
</dbReference>
<dbReference type="InterPro" id="IPR015943">
    <property type="entry name" value="WD40/YVTN_repeat-like_dom_sf"/>
</dbReference>
<dbReference type="Pfam" id="PF17957">
    <property type="entry name" value="Big_7"/>
    <property type="match status" value="1"/>
</dbReference>
<dbReference type="SUPFAM" id="SSF49384">
    <property type="entry name" value="Carbohydrate-binding domain"/>
    <property type="match status" value="1"/>
</dbReference>
<dbReference type="InterPro" id="IPR032812">
    <property type="entry name" value="SbsA_Ig"/>
</dbReference>
<dbReference type="Pfam" id="PF13205">
    <property type="entry name" value="Big_5"/>
    <property type="match status" value="1"/>
</dbReference>
<keyword evidence="3" id="KW-0732">Signal</keyword>
<dbReference type="InterPro" id="IPR026444">
    <property type="entry name" value="Secre_tail"/>
</dbReference>
<dbReference type="SUPFAM" id="SSF46626">
    <property type="entry name" value="Cytochrome c"/>
    <property type="match status" value="2"/>
</dbReference>
<comment type="caution">
    <text evidence="9">The sequence shown here is derived from an EMBL/GenBank/DDBJ whole genome shotgun (WGS) entry which is preliminary data.</text>
</comment>
<dbReference type="SUPFAM" id="SSF51004">
    <property type="entry name" value="C-terminal (heme d1) domain of cytochrome cd1-nitrite reductase"/>
    <property type="match status" value="1"/>
</dbReference>
<keyword evidence="10" id="KW-1185">Reference proteome</keyword>
<keyword evidence="2 5" id="KW-0479">Metal-binding</keyword>
<dbReference type="InterPro" id="IPR001956">
    <property type="entry name" value="CBM3"/>
</dbReference>
<dbReference type="InterPro" id="IPR011048">
    <property type="entry name" value="Haem_d1_sf"/>
</dbReference>
<dbReference type="SMART" id="SM00089">
    <property type="entry name" value="PKD"/>
    <property type="match status" value="5"/>
</dbReference>
<dbReference type="PANTHER" id="PTHR47197:SF3">
    <property type="entry name" value="DIHYDRO-HEME D1 DEHYDROGENASE"/>
    <property type="match status" value="1"/>
</dbReference>
<dbReference type="PANTHER" id="PTHR47197">
    <property type="entry name" value="PROTEIN NIRF"/>
    <property type="match status" value="1"/>
</dbReference>
<dbReference type="Pfam" id="PF00942">
    <property type="entry name" value="CBM_3"/>
    <property type="match status" value="1"/>
</dbReference>
<dbReference type="Gene3D" id="2.60.40.710">
    <property type="entry name" value="Endoglucanase-like"/>
    <property type="match status" value="1"/>
</dbReference>
<proteinExistence type="predicted"/>
<dbReference type="SUPFAM" id="SSF49299">
    <property type="entry name" value="PKD domain"/>
    <property type="match status" value="5"/>
</dbReference>
<feature type="domain" description="Cytochrome c" evidence="7">
    <location>
        <begin position="882"/>
        <end position="1009"/>
    </location>
</feature>
<dbReference type="Gene3D" id="2.60.40.10">
    <property type="entry name" value="Immunoglobulins"/>
    <property type="match status" value="6"/>
</dbReference>
<evidence type="ECO:0000256" key="5">
    <source>
        <dbReference type="PROSITE-ProRule" id="PRU00433"/>
    </source>
</evidence>
<dbReference type="Pfam" id="PF21419">
    <property type="entry name" value="RoxA-like_Cyt-c"/>
    <property type="match status" value="1"/>
</dbReference>
<feature type="domain" description="PKD" evidence="6">
    <location>
        <begin position="1968"/>
        <end position="2049"/>
    </location>
</feature>
<dbReference type="PROSITE" id="PS51172">
    <property type="entry name" value="CBM3"/>
    <property type="match status" value="1"/>
</dbReference>
<name>A0ABP6UTN0_9FLAO</name>
<dbReference type="InterPro" id="IPR036909">
    <property type="entry name" value="Cyt_c-like_dom_sf"/>
</dbReference>
<evidence type="ECO:0000313" key="9">
    <source>
        <dbReference type="EMBL" id="GAA3522182.1"/>
    </source>
</evidence>
<dbReference type="InterPro" id="IPR008965">
    <property type="entry name" value="CBM2/CBM3_carb-bd_dom_sf"/>
</dbReference>
<feature type="domain" description="PKD" evidence="6">
    <location>
        <begin position="1794"/>
        <end position="1871"/>
    </location>
</feature>
<dbReference type="Pfam" id="PF18911">
    <property type="entry name" value="PKD_4"/>
    <property type="match status" value="5"/>
</dbReference>